<accession>A0A7W3SUP5</accession>
<evidence type="ECO:0000313" key="2">
    <source>
        <dbReference type="Proteomes" id="UP000567067"/>
    </source>
</evidence>
<dbReference type="EMBL" id="JACJIP010000019">
    <property type="protein sequence ID" value="MBA9086529.1"/>
    <property type="molecule type" value="Genomic_DNA"/>
</dbReference>
<reference evidence="1 2" key="1">
    <citation type="submission" date="2020-08" db="EMBL/GenBank/DDBJ databases">
        <title>Genomic Encyclopedia of Type Strains, Phase III (KMG-III): the genomes of soil and plant-associated and newly described type strains.</title>
        <authorList>
            <person name="Whitman W."/>
        </authorList>
    </citation>
    <scope>NUCLEOTIDE SEQUENCE [LARGE SCALE GENOMIC DNA]</scope>
    <source>
        <strain evidence="1 2">CECT 8693</strain>
    </source>
</reference>
<dbReference type="RefSeq" id="WP_182536739.1">
    <property type="nucleotide sequence ID" value="NZ_JACJIP010000019.1"/>
</dbReference>
<gene>
    <name evidence="1" type="ORF">FHR92_003007</name>
</gene>
<name>A0A7W3SUP5_9BACL</name>
<comment type="caution">
    <text evidence="1">The sequence shown here is derived from an EMBL/GenBank/DDBJ whole genome shotgun (WGS) entry which is preliminary data.</text>
</comment>
<organism evidence="1 2">
    <name type="scientific">Fontibacillus solani</name>
    <dbReference type="NCBI Taxonomy" id="1572857"/>
    <lineage>
        <taxon>Bacteria</taxon>
        <taxon>Bacillati</taxon>
        <taxon>Bacillota</taxon>
        <taxon>Bacilli</taxon>
        <taxon>Bacillales</taxon>
        <taxon>Paenibacillaceae</taxon>
        <taxon>Fontibacillus</taxon>
    </lineage>
</organism>
<dbReference type="AlphaFoldDB" id="A0A7W3SUP5"/>
<dbReference type="Proteomes" id="UP000567067">
    <property type="component" value="Unassembled WGS sequence"/>
</dbReference>
<proteinExistence type="predicted"/>
<protein>
    <submittedName>
        <fullName evidence="1">Uncharacterized protein</fullName>
    </submittedName>
</protein>
<sequence>MEKAELNRPGIDAGLTPEQQDLFLNVYDRHIKAMGIEMKQRLGKIKNVKWNEQQDCLIVTYKSGDWWHYCKDGTWY</sequence>
<evidence type="ECO:0000313" key="1">
    <source>
        <dbReference type="EMBL" id="MBA9086529.1"/>
    </source>
</evidence>
<keyword evidence="2" id="KW-1185">Reference proteome</keyword>